<dbReference type="EMBL" id="BAAADO010000001">
    <property type="protein sequence ID" value="GAA0484375.1"/>
    <property type="molecule type" value="Genomic_DNA"/>
</dbReference>
<dbReference type="PANTHER" id="PTHR44196:SF1">
    <property type="entry name" value="DEHYDROGENASE_REDUCTASE SDR FAMILY MEMBER 7B"/>
    <property type="match status" value="1"/>
</dbReference>
<dbReference type="PANTHER" id="PTHR44196">
    <property type="entry name" value="DEHYDROGENASE/REDUCTASE SDR FAMILY MEMBER 7B"/>
    <property type="match status" value="1"/>
</dbReference>
<dbReference type="PRINTS" id="PR00080">
    <property type="entry name" value="SDRFAMILY"/>
</dbReference>
<accession>A0ABN1AUX1</accession>
<dbReference type="NCBIfam" id="NF005495">
    <property type="entry name" value="PRK07109.1"/>
    <property type="match status" value="1"/>
</dbReference>
<dbReference type="Proteomes" id="UP001500880">
    <property type="component" value="Unassembled WGS sequence"/>
</dbReference>
<sequence>MGIEMMDEKNEYYDKVIDLKGMAELKNKQWNYQTTTIQKRSNSPLKQLKDQVIVVTGASSGVGLVTARMAASKGAKVVLAARNEEALKKVTEELREKGYPATYVKADVGREEDVQKIAQKAIEQFGRFDTWVNNAGVTIYGYAMDVTIEDMKRMLDTNYWGVVYGSRVAVNHFKERGVTGALINVGSLFGDRGTIIQSTYAPTKFAVHGWTESLRMELEKENVPVSVTLIHPGRIDTPYNEHATSYLNEHPVHNGMIYPPEAVAEAILFAAEHPKRDIYVGSQAKLLELMGTLLPRLTDRLIEFLMPPTQYANRPALNRNSAIYQAGYGLHERGTNTGWIRSESLYVKASKHPILSTMAVIGLGALALAATKRRS</sequence>
<gene>
    <name evidence="4" type="ORF">GCM10008986_07050</name>
</gene>
<evidence type="ECO:0000313" key="4">
    <source>
        <dbReference type="EMBL" id="GAA0484375.1"/>
    </source>
</evidence>
<comment type="caution">
    <text evidence="4">The sequence shown here is derived from an EMBL/GenBank/DDBJ whole genome shotgun (WGS) entry which is preliminary data.</text>
</comment>
<evidence type="ECO:0000313" key="5">
    <source>
        <dbReference type="Proteomes" id="UP001500880"/>
    </source>
</evidence>
<evidence type="ECO:0000256" key="2">
    <source>
        <dbReference type="ARBA" id="ARBA00023002"/>
    </source>
</evidence>
<dbReference type="RefSeq" id="WP_343837591.1">
    <property type="nucleotide sequence ID" value="NZ_BAAADO010000001.1"/>
</dbReference>
<organism evidence="4 5">
    <name type="scientific">Salinibacillus aidingensis</name>
    <dbReference type="NCBI Taxonomy" id="237684"/>
    <lineage>
        <taxon>Bacteria</taxon>
        <taxon>Bacillati</taxon>
        <taxon>Bacillota</taxon>
        <taxon>Bacilli</taxon>
        <taxon>Bacillales</taxon>
        <taxon>Bacillaceae</taxon>
        <taxon>Salinibacillus</taxon>
    </lineage>
</organism>
<evidence type="ECO:0000256" key="3">
    <source>
        <dbReference type="RuleBase" id="RU000363"/>
    </source>
</evidence>
<dbReference type="InterPro" id="IPR002347">
    <property type="entry name" value="SDR_fam"/>
</dbReference>
<reference evidence="4 5" key="1">
    <citation type="journal article" date="2019" name="Int. J. Syst. Evol. Microbiol.">
        <title>The Global Catalogue of Microorganisms (GCM) 10K type strain sequencing project: providing services to taxonomists for standard genome sequencing and annotation.</title>
        <authorList>
            <consortium name="The Broad Institute Genomics Platform"/>
            <consortium name="The Broad Institute Genome Sequencing Center for Infectious Disease"/>
            <person name="Wu L."/>
            <person name="Ma J."/>
        </authorList>
    </citation>
    <scope>NUCLEOTIDE SEQUENCE [LARGE SCALE GENOMIC DNA]</scope>
    <source>
        <strain evidence="4 5">JCM 12389</strain>
    </source>
</reference>
<keyword evidence="2" id="KW-0560">Oxidoreductase</keyword>
<keyword evidence="5" id="KW-1185">Reference proteome</keyword>
<protein>
    <submittedName>
        <fullName evidence="4">SDR family oxidoreductase</fullName>
    </submittedName>
</protein>
<name>A0ABN1AUX1_9BACI</name>
<dbReference type="SUPFAM" id="SSF51735">
    <property type="entry name" value="NAD(P)-binding Rossmann-fold domains"/>
    <property type="match status" value="1"/>
</dbReference>
<comment type="similarity">
    <text evidence="1 3">Belongs to the short-chain dehydrogenases/reductases (SDR) family.</text>
</comment>
<dbReference type="Pfam" id="PF00106">
    <property type="entry name" value="adh_short"/>
    <property type="match status" value="1"/>
</dbReference>
<dbReference type="PRINTS" id="PR00081">
    <property type="entry name" value="GDHRDH"/>
</dbReference>
<proteinExistence type="inferred from homology"/>
<dbReference type="CDD" id="cd05360">
    <property type="entry name" value="SDR_c3"/>
    <property type="match status" value="1"/>
</dbReference>
<evidence type="ECO:0000256" key="1">
    <source>
        <dbReference type="ARBA" id="ARBA00006484"/>
    </source>
</evidence>
<dbReference type="Gene3D" id="3.40.50.720">
    <property type="entry name" value="NAD(P)-binding Rossmann-like Domain"/>
    <property type="match status" value="1"/>
</dbReference>
<dbReference type="InterPro" id="IPR036291">
    <property type="entry name" value="NAD(P)-bd_dom_sf"/>
</dbReference>